<reference evidence="1" key="1">
    <citation type="submission" date="2021-06" db="EMBL/GenBank/DDBJ databases">
        <authorList>
            <person name="Kallberg Y."/>
            <person name="Tangrot J."/>
            <person name="Rosling A."/>
        </authorList>
    </citation>
    <scope>NUCLEOTIDE SEQUENCE</scope>
    <source>
        <strain evidence="1">MA461A</strain>
    </source>
</reference>
<evidence type="ECO:0000313" key="2">
    <source>
        <dbReference type="Proteomes" id="UP000789920"/>
    </source>
</evidence>
<keyword evidence="2" id="KW-1185">Reference proteome</keyword>
<organism evidence="1 2">
    <name type="scientific">Racocetra persica</name>
    <dbReference type="NCBI Taxonomy" id="160502"/>
    <lineage>
        <taxon>Eukaryota</taxon>
        <taxon>Fungi</taxon>
        <taxon>Fungi incertae sedis</taxon>
        <taxon>Mucoromycota</taxon>
        <taxon>Glomeromycotina</taxon>
        <taxon>Glomeromycetes</taxon>
        <taxon>Diversisporales</taxon>
        <taxon>Gigasporaceae</taxon>
        <taxon>Racocetra</taxon>
    </lineage>
</organism>
<name>A0ACA9QVK7_9GLOM</name>
<gene>
    <name evidence="1" type="ORF">RPERSI_LOCUS15814</name>
</gene>
<protein>
    <submittedName>
        <fullName evidence="1">32934_t:CDS:1</fullName>
    </submittedName>
</protein>
<dbReference type="EMBL" id="CAJVQC010038429">
    <property type="protein sequence ID" value="CAG8766138.1"/>
    <property type="molecule type" value="Genomic_DNA"/>
</dbReference>
<comment type="caution">
    <text evidence="1">The sequence shown here is derived from an EMBL/GenBank/DDBJ whole genome shotgun (WGS) entry which is preliminary data.</text>
</comment>
<accession>A0ACA9QVK7</accession>
<sequence>MPRKPKIDKEAVLFELSEHIKYLNRCKKRSYANLNGVFDRVIEIFEIYKSNVEDELISVAEFNREKRSIEREKNRCKSEIERLEKLNKELIKENEELTEEREALIKLNKKVQDMIDEKDLEIMRLKAEKLRLQNEKANLIEDTEKLRVMAGVFEWSNKKKELSDRKKNEEIEELRRANMA</sequence>
<proteinExistence type="predicted"/>
<dbReference type="Proteomes" id="UP000789920">
    <property type="component" value="Unassembled WGS sequence"/>
</dbReference>
<evidence type="ECO:0000313" key="1">
    <source>
        <dbReference type="EMBL" id="CAG8766138.1"/>
    </source>
</evidence>
<feature type="non-terminal residue" evidence="1">
    <location>
        <position position="180"/>
    </location>
</feature>